<accession>A0A4P2VIZ2</accession>
<evidence type="ECO:0000256" key="1">
    <source>
        <dbReference type="SAM" id="MobiDB-lite"/>
    </source>
</evidence>
<keyword evidence="3" id="KW-1185">Reference proteome</keyword>
<dbReference type="KEGG" id="sbf:JCM31447_15860"/>
<evidence type="ECO:0000313" key="3">
    <source>
        <dbReference type="Proteomes" id="UP000291236"/>
    </source>
</evidence>
<reference evidence="2 3" key="1">
    <citation type="submission" date="2018-12" db="EMBL/GenBank/DDBJ databases">
        <title>Rubrispira sanarue gen. nov., sp., nov., a member of the order Silvanigrellales, isolated from a brackish lake in Hamamatsu Japan.</title>
        <authorList>
            <person name="Maejima Y."/>
            <person name="Iino T."/>
            <person name="Muraguchi Y."/>
            <person name="Fukuda K."/>
            <person name="Nojiri H."/>
            <person name="Ohkuma M."/>
            <person name="Moriuchi R."/>
            <person name="Dohra H."/>
            <person name="Kimbara K."/>
            <person name="Shintani M."/>
        </authorList>
    </citation>
    <scope>NUCLEOTIDE SEQUENCE [LARGE SCALE GENOMIC DNA]</scope>
    <source>
        <strain evidence="2 3">RF1110005</strain>
    </source>
</reference>
<name>A0A4P2VIZ2_FLUSA</name>
<proteinExistence type="predicted"/>
<dbReference type="EMBL" id="AP019368">
    <property type="protein sequence ID" value="BBH53143.1"/>
    <property type="molecule type" value="Genomic_DNA"/>
</dbReference>
<organism evidence="2 3">
    <name type="scientific">Fluviispira sanaruensis</name>
    <dbReference type="NCBI Taxonomy" id="2493639"/>
    <lineage>
        <taxon>Bacteria</taxon>
        <taxon>Pseudomonadati</taxon>
        <taxon>Bdellovibrionota</taxon>
        <taxon>Oligoflexia</taxon>
        <taxon>Silvanigrellales</taxon>
        <taxon>Silvanigrellaceae</taxon>
        <taxon>Fluviispira</taxon>
    </lineage>
</organism>
<evidence type="ECO:0000313" key="2">
    <source>
        <dbReference type="EMBL" id="BBH53143.1"/>
    </source>
</evidence>
<gene>
    <name evidence="2" type="ORF">JCM31447_15860</name>
</gene>
<feature type="compositionally biased region" description="Basic residues" evidence="1">
    <location>
        <begin position="197"/>
        <end position="208"/>
    </location>
</feature>
<protein>
    <submittedName>
        <fullName evidence="2">Uncharacterized protein</fullName>
    </submittedName>
</protein>
<feature type="region of interest" description="Disordered" evidence="1">
    <location>
        <begin position="184"/>
        <end position="208"/>
    </location>
</feature>
<dbReference type="AlphaFoldDB" id="A0A4P2VIZ2"/>
<sequence>MKFEKTLAYGIIGKNSSEHSKNCGFQLLSIGWRLLCSLFSTLDFLGCAMYLASLYIVIDLDPEVVPSDRDRLLRSLREKLKQKFTHRITIRADEEETSLAIAMFDDNYERIKARLDEIHEKVDAAGEARIRFHQGQIFCWFNGRFVETNESLAYSEENLSEFNQRSNISKAFRAREKTIVYTDKDDDDMSSPVSSRFSRRNLRIPTRK</sequence>
<dbReference type="Proteomes" id="UP000291236">
    <property type="component" value="Chromosome"/>
</dbReference>